<dbReference type="InterPro" id="IPR039537">
    <property type="entry name" value="Retrotran_Ty1/copia-like"/>
</dbReference>
<dbReference type="PANTHER" id="PTHR42648:SF32">
    <property type="entry name" value="RIBONUCLEASE H-LIKE DOMAIN, GAG-PRE-INTEGRASE DOMAIN PROTEIN-RELATED"/>
    <property type="match status" value="1"/>
</dbReference>
<feature type="region of interest" description="Disordered" evidence="3">
    <location>
        <begin position="355"/>
        <end position="410"/>
    </location>
</feature>
<dbReference type="InterPro" id="IPR025724">
    <property type="entry name" value="GAG-pre-integrase_dom"/>
</dbReference>
<comment type="caution">
    <text evidence="5">The sequence shown here is derived from an EMBL/GenBank/DDBJ whole genome shotgun (WGS) entry which is preliminary data.</text>
</comment>
<sequence>MYSVDLKNIVPKRGLTCLFAKATYDESKLWHRRLGHLNFKTMNKLVKGNLVRGLPSKLFENDQTCVACQKGKQHRASCKSKTENSISLPLHLLHMDLFGPTFVKSLKKKMYCLVVTDDYSRFTWVFFLATKDETSGILKSFITGIENLVDHKVKVIRCDNGTEFKNREMNQFCEMKGILRQFSVARTPQQNGVAERRNKTLIEAARTMLADSKLPTTFWAKAVNTACYVQNRVLVVKPHNKTPYELFHGRTPTLSFMRPFGCPVTILNTIDHLGKFNGKADEGFFVGYSLNSMRPDWQFDIDALTRIMNYEPIVAGTQSNGFAGTKASNNAEQARKETEYVKDYIFLPLWTADPPYSQDPKSSHDDGSKPSSDDEKKVDEDPRKDSECKDQEKEDNVNSTNNVNTVSSTVNVVGTNEVNVVGGKTSIELPFDPNMPALEDDSIFDFSRDDEDDVVADMNNLDTTIQVSPNPTTRIHKDHPLDQVIGDLQSATQTRKMSKNLEEHGFVSTIQQRTNHKDLQNCLFACFLSQEEPKKVIHALKDPSWIEAMQEELLQFKLQEVWTLVDLPNGKKAIGTKWVFRNKKDEMGIVIRNKARLVAQGHTHKKKGLTMMKSLPLLQEWKQLDCF</sequence>
<keyword evidence="1" id="KW-0479">Metal-binding</keyword>
<feature type="compositionally biased region" description="Basic and acidic residues" evidence="3">
    <location>
        <begin position="361"/>
        <end position="396"/>
    </location>
</feature>
<evidence type="ECO:0000256" key="2">
    <source>
        <dbReference type="ARBA" id="ARBA00022801"/>
    </source>
</evidence>
<dbReference type="Gene3D" id="3.30.420.10">
    <property type="entry name" value="Ribonuclease H-like superfamily/Ribonuclease H"/>
    <property type="match status" value="1"/>
</dbReference>
<dbReference type="InterPro" id="IPR013103">
    <property type="entry name" value="RVT_2"/>
</dbReference>
<dbReference type="PROSITE" id="PS50994">
    <property type="entry name" value="INTEGRASE"/>
    <property type="match status" value="1"/>
</dbReference>
<feature type="compositionally biased region" description="Low complexity" evidence="3">
    <location>
        <begin position="397"/>
        <end position="410"/>
    </location>
</feature>
<dbReference type="InterPro" id="IPR012337">
    <property type="entry name" value="RNaseH-like_sf"/>
</dbReference>
<evidence type="ECO:0000313" key="5">
    <source>
        <dbReference type="EMBL" id="GJS52400.1"/>
    </source>
</evidence>
<dbReference type="InterPro" id="IPR036397">
    <property type="entry name" value="RNaseH_sf"/>
</dbReference>
<keyword evidence="6" id="KW-1185">Reference proteome</keyword>
<keyword evidence="2" id="KW-0378">Hydrolase</keyword>
<accession>A0ABQ4WHQ4</accession>
<dbReference type="SUPFAM" id="SSF53098">
    <property type="entry name" value="Ribonuclease H-like"/>
    <property type="match status" value="1"/>
</dbReference>
<dbReference type="Pfam" id="PF07727">
    <property type="entry name" value="RVT_2"/>
    <property type="match status" value="1"/>
</dbReference>
<evidence type="ECO:0000256" key="3">
    <source>
        <dbReference type="SAM" id="MobiDB-lite"/>
    </source>
</evidence>
<dbReference type="Proteomes" id="UP001151760">
    <property type="component" value="Unassembled WGS sequence"/>
</dbReference>
<proteinExistence type="predicted"/>
<name>A0ABQ4WHQ4_9ASTR</name>
<evidence type="ECO:0000259" key="4">
    <source>
        <dbReference type="PROSITE" id="PS50994"/>
    </source>
</evidence>
<reference evidence="5" key="2">
    <citation type="submission" date="2022-01" db="EMBL/GenBank/DDBJ databases">
        <authorList>
            <person name="Yamashiro T."/>
            <person name="Shiraishi A."/>
            <person name="Satake H."/>
            <person name="Nakayama K."/>
        </authorList>
    </citation>
    <scope>NUCLEOTIDE SEQUENCE</scope>
</reference>
<dbReference type="Pfam" id="PF13976">
    <property type="entry name" value="gag_pre-integrs"/>
    <property type="match status" value="1"/>
</dbReference>
<reference evidence="5" key="1">
    <citation type="journal article" date="2022" name="Int. J. Mol. Sci.">
        <title>Draft Genome of Tanacetum Coccineum: Genomic Comparison of Closely Related Tanacetum-Family Plants.</title>
        <authorList>
            <person name="Yamashiro T."/>
            <person name="Shiraishi A."/>
            <person name="Nakayama K."/>
            <person name="Satake H."/>
        </authorList>
    </citation>
    <scope>NUCLEOTIDE SEQUENCE</scope>
</reference>
<dbReference type="PANTHER" id="PTHR42648">
    <property type="entry name" value="TRANSPOSASE, PUTATIVE-RELATED"/>
    <property type="match status" value="1"/>
</dbReference>
<dbReference type="EMBL" id="BQNB010008653">
    <property type="protein sequence ID" value="GJS52400.1"/>
    <property type="molecule type" value="Genomic_DNA"/>
</dbReference>
<protein>
    <submittedName>
        <fullName evidence="5">Ribonuclease H-like domain-containing protein</fullName>
    </submittedName>
</protein>
<dbReference type="Pfam" id="PF00665">
    <property type="entry name" value="rve"/>
    <property type="match status" value="1"/>
</dbReference>
<evidence type="ECO:0000313" key="6">
    <source>
        <dbReference type="Proteomes" id="UP001151760"/>
    </source>
</evidence>
<organism evidence="5 6">
    <name type="scientific">Tanacetum coccineum</name>
    <dbReference type="NCBI Taxonomy" id="301880"/>
    <lineage>
        <taxon>Eukaryota</taxon>
        <taxon>Viridiplantae</taxon>
        <taxon>Streptophyta</taxon>
        <taxon>Embryophyta</taxon>
        <taxon>Tracheophyta</taxon>
        <taxon>Spermatophyta</taxon>
        <taxon>Magnoliopsida</taxon>
        <taxon>eudicotyledons</taxon>
        <taxon>Gunneridae</taxon>
        <taxon>Pentapetalae</taxon>
        <taxon>asterids</taxon>
        <taxon>campanulids</taxon>
        <taxon>Asterales</taxon>
        <taxon>Asteraceae</taxon>
        <taxon>Asteroideae</taxon>
        <taxon>Anthemideae</taxon>
        <taxon>Anthemidinae</taxon>
        <taxon>Tanacetum</taxon>
    </lineage>
</organism>
<feature type="domain" description="Integrase catalytic" evidence="4">
    <location>
        <begin position="85"/>
        <end position="251"/>
    </location>
</feature>
<gene>
    <name evidence="5" type="ORF">Tco_0625762</name>
</gene>
<evidence type="ECO:0000256" key="1">
    <source>
        <dbReference type="ARBA" id="ARBA00022723"/>
    </source>
</evidence>
<dbReference type="InterPro" id="IPR001584">
    <property type="entry name" value="Integrase_cat-core"/>
</dbReference>